<name>A0ABU4U1I9_9PSEU</name>
<dbReference type="Proteomes" id="UP001271792">
    <property type="component" value="Unassembled WGS sequence"/>
</dbReference>
<evidence type="ECO:0008006" key="3">
    <source>
        <dbReference type="Google" id="ProtNLM"/>
    </source>
</evidence>
<reference evidence="1 2" key="1">
    <citation type="submission" date="2023-11" db="EMBL/GenBank/DDBJ databases">
        <title>Lentzea sokolovensis, sp. nov., Lentzea kristufkii, sp. nov., and Lentzea miocenensis, sp. nov., rare actinobacteria from Sokolov Coal Basin, Miocene lacustrine sediment, Czech Republic.</title>
        <authorList>
            <person name="Lara A."/>
            <person name="Kotroba L."/>
            <person name="Nouioui I."/>
            <person name="Neumann-Schaal M."/>
            <person name="Mast Y."/>
            <person name="Chronakova A."/>
        </authorList>
    </citation>
    <scope>NUCLEOTIDE SEQUENCE [LARGE SCALE GENOMIC DNA]</scope>
    <source>
        <strain evidence="1 2">BCCO 10_0798</strain>
    </source>
</reference>
<dbReference type="RefSeq" id="WP_319988235.1">
    <property type="nucleotide sequence ID" value="NZ_JAXAVV010000021.1"/>
</dbReference>
<sequence>MGEDWLSKLHWAAEFESAQEVAAAIAQADDVDAADEERTALWRAVHARKPENVRLLLAAGADPALPMMSGWSPARLSLTTDHPLPTAEVLTREERAAVEERDRLVAALGGVPGGDGFSLACVAGVDAGTAVRLLEAELVEAPGDEAEEDVLGVTTVPGGCVLVQPDGYAAAMPGVLDRLSAGTVAYGMYANPKSGNQGSVHRDGETAEWDLHPGGGVAEEETAADVLLAHLYLDEPVAFCLAFAGLRPADFRAFTAPDLWLRLPERDDWDF</sequence>
<reference evidence="1 2" key="2">
    <citation type="submission" date="2023-11" db="EMBL/GenBank/DDBJ databases">
        <authorList>
            <person name="Lara A.C."/>
            <person name="Chronakova A."/>
        </authorList>
    </citation>
    <scope>NUCLEOTIDE SEQUENCE [LARGE SCALE GENOMIC DNA]</scope>
    <source>
        <strain evidence="1 2">BCCO 10_0798</strain>
    </source>
</reference>
<evidence type="ECO:0000313" key="1">
    <source>
        <dbReference type="EMBL" id="MDX8054442.1"/>
    </source>
</evidence>
<proteinExistence type="predicted"/>
<dbReference type="Pfam" id="PF00023">
    <property type="entry name" value="Ank"/>
    <property type="match status" value="1"/>
</dbReference>
<organism evidence="1 2">
    <name type="scientific">Lentzea kristufekii</name>
    <dbReference type="NCBI Taxonomy" id="3095430"/>
    <lineage>
        <taxon>Bacteria</taxon>
        <taxon>Bacillati</taxon>
        <taxon>Actinomycetota</taxon>
        <taxon>Actinomycetes</taxon>
        <taxon>Pseudonocardiales</taxon>
        <taxon>Pseudonocardiaceae</taxon>
        <taxon>Lentzea</taxon>
    </lineage>
</organism>
<evidence type="ECO:0000313" key="2">
    <source>
        <dbReference type="Proteomes" id="UP001271792"/>
    </source>
</evidence>
<dbReference type="Gene3D" id="1.25.40.20">
    <property type="entry name" value="Ankyrin repeat-containing domain"/>
    <property type="match status" value="1"/>
</dbReference>
<accession>A0ABU4U1I9</accession>
<comment type="caution">
    <text evidence="1">The sequence shown here is derived from an EMBL/GenBank/DDBJ whole genome shotgun (WGS) entry which is preliminary data.</text>
</comment>
<dbReference type="SUPFAM" id="SSF48403">
    <property type="entry name" value="Ankyrin repeat"/>
    <property type="match status" value="1"/>
</dbReference>
<dbReference type="EMBL" id="JAXAVV010000021">
    <property type="protein sequence ID" value="MDX8054442.1"/>
    <property type="molecule type" value="Genomic_DNA"/>
</dbReference>
<keyword evidence="2" id="KW-1185">Reference proteome</keyword>
<protein>
    <recommendedName>
        <fullName evidence="3">Ankyrin repeat-containing protein</fullName>
    </recommendedName>
</protein>
<gene>
    <name evidence="1" type="ORF">SK571_34160</name>
</gene>
<dbReference type="InterPro" id="IPR002110">
    <property type="entry name" value="Ankyrin_rpt"/>
</dbReference>
<dbReference type="InterPro" id="IPR036770">
    <property type="entry name" value="Ankyrin_rpt-contain_sf"/>
</dbReference>